<dbReference type="Pfam" id="PF00501">
    <property type="entry name" value="AMP-binding"/>
    <property type="match status" value="1"/>
</dbReference>
<dbReference type="GO" id="GO:0043041">
    <property type="term" value="P:amino acid activation for nonribosomal peptide biosynthetic process"/>
    <property type="evidence" value="ECO:0007669"/>
    <property type="project" value="TreeGrafter"/>
</dbReference>
<dbReference type="GO" id="GO:0005737">
    <property type="term" value="C:cytoplasm"/>
    <property type="evidence" value="ECO:0007669"/>
    <property type="project" value="TreeGrafter"/>
</dbReference>
<dbReference type="InterPro" id="IPR000873">
    <property type="entry name" value="AMP-dep_synth/lig_dom"/>
</dbReference>
<dbReference type="GO" id="GO:0044550">
    <property type="term" value="P:secondary metabolite biosynthetic process"/>
    <property type="evidence" value="ECO:0007669"/>
    <property type="project" value="TreeGrafter"/>
</dbReference>
<protein>
    <submittedName>
        <fullName evidence="4">Amino acid adenylation domain-containing protein</fullName>
    </submittedName>
</protein>
<feature type="domain" description="AMP-dependent synthetase/ligase" evidence="2">
    <location>
        <begin position="10"/>
        <end position="381"/>
    </location>
</feature>
<evidence type="ECO:0000256" key="1">
    <source>
        <dbReference type="SAM" id="MobiDB-lite"/>
    </source>
</evidence>
<dbReference type="Gene3D" id="3.30.300.30">
    <property type="match status" value="1"/>
</dbReference>
<evidence type="ECO:0000259" key="2">
    <source>
        <dbReference type="Pfam" id="PF00501"/>
    </source>
</evidence>
<dbReference type="PANTHER" id="PTHR45527:SF1">
    <property type="entry name" value="FATTY ACID SYNTHASE"/>
    <property type="match status" value="1"/>
</dbReference>
<dbReference type="NCBIfam" id="TIGR01733">
    <property type="entry name" value="AA-adenyl-dom"/>
    <property type="match status" value="1"/>
</dbReference>
<sequence>MDGNHLSQLLDEAATRRPDHTAVEDELGRTLTYAELARAADRLATRLARWGVSRGDRVGLFLPKGLEAVAAIHGILRAGAAYVPVDPTAPVTRGAGIFASGGVKAVIVAAEFASALHQAWPGPGPSPRLIVVGAETAGSDPADASWDEVNQDDTPTPLPPPRAADDLAYILYTSGSTGQPKGVMLSHANAFTFLDWCDHDLDTTTNDRFSSHAPFHFDLSVFDLFVSCQNAATLVVIGETLGKEPARLGAFIADRKISVWYSAPSILTLLVRHGGIETAGYPAPRLVLFAGEVFPITPLRLLRECWPDATLWNLYGPTETNVCTAHRIPATIPDDRTGPFPIGNVCPPLRARVVDEQGNDVAPGSVGELVIAGPGVMRGYFGQPELTRQAFLQCDGGEAWYHTGDLVVDDGNGCFAFHGRRDRMVKKRGYRIELGEIESALYRHEGVDRAAVIAKADDAGVTIAAFIAMKPTEKKSIIAMKRHCTTHLPHYMVPDSITFVSALPTTSTDKVDYQGLKQLATANA</sequence>
<dbReference type="InterPro" id="IPR042099">
    <property type="entry name" value="ANL_N_sf"/>
</dbReference>
<dbReference type="PROSITE" id="PS00455">
    <property type="entry name" value="AMP_BINDING"/>
    <property type="match status" value="1"/>
</dbReference>
<feature type="region of interest" description="Disordered" evidence="1">
    <location>
        <begin position="1"/>
        <end position="20"/>
    </location>
</feature>
<dbReference type="EMBL" id="CP155447">
    <property type="protein sequence ID" value="XBH05870.1"/>
    <property type="molecule type" value="Genomic_DNA"/>
</dbReference>
<dbReference type="InterPro" id="IPR020459">
    <property type="entry name" value="AMP-binding"/>
</dbReference>
<dbReference type="InterPro" id="IPR020845">
    <property type="entry name" value="AMP-binding_CS"/>
</dbReference>
<dbReference type="GO" id="GO:0031177">
    <property type="term" value="F:phosphopantetheine binding"/>
    <property type="evidence" value="ECO:0007669"/>
    <property type="project" value="TreeGrafter"/>
</dbReference>
<dbReference type="RefSeq" id="WP_406698721.1">
    <property type="nucleotide sequence ID" value="NZ_CP155447.1"/>
</dbReference>
<feature type="region of interest" description="Disordered" evidence="1">
    <location>
        <begin position="138"/>
        <end position="159"/>
    </location>
</feature>
<evidence type="ECO:0000313" key="4">
    <source>
        <dbReference type="EMBL" id="XBH05870.1"/>
    </source>
</evidence>
<dbReference type="InterPro" id="IPR045851">
    <property type="entry name" value="AMP-bd_C_sf"/>
</dbReference>
<dbReference type="PRINTS" id="PR00154">
    <property type="entry name" value="AMPBINDING"/>
</dbReference>
<dbReference type="CDD" id="cd05930">
    <property type="entry name" value="A_NRPS"/>
    <property type="match status" value="1"/>
</dbReference>
<dbReference type="InterPro" id="IPR010071">
    <property type="entry name" value="AA_adenyl_dom"/>
</dbReference>
<evidence type="ECO:0000259" key="3">
    <source>
        <dbReference type="Pfam" id="PF13193"/>
    </source>
</evidence>
<dbReference type="Gene3D" id="3.40.50.12780">
    <property type="entry name" value="N-terminal domain of ligase-like"/>
    <property type="match status" value="1"/>
</dbReference>
<dbReference type="AlphaFoldDB" id="A0AAU7CLF5"/>
<name>A0AAU7CLF5_9BACT</name>
<proteinExistence type="predicted"/>
<dbReference type="SUPFAM" id="SSF56801">
    <property type="entry name" value="Acetyl-CoA synthetase-like"/>
    <property type="match status" value="1"/>
</dbReference>
<dbReference type="InterPro" id="IPR025110">
    <property type="entry name" value="AMP-bd_C"/>
</dbReference>
<feature type="domain" description="AMP-binding enzyme C-terminal" evidence="3">
    <location>
        <begin position="436"/>
        <end position="510"/>
    </location>
</feature>
<organism evidence="4">
    <name type="scientific">Singulisphaera sp. Ch08</name>
    <dbReference type="NCBI Taxonomy" id="3120278"/>
    <lineage>
        <taxon>Bacteria</taxon>
        <taxon>Pseudomonadati</taxon>
        <taxon>Planctomycetota</taxon>
        <taxon>Planctomycetia</taxon>
        <taxon>Isosphaerales</taxon>
        <taxon>Isosphaeraceae</taxon>
        <taxon>Singulisphaera</taxon>
    </lineage>
</organism>
<reference evidence="4" key="1">
    <citation type="submission" date="2024-05" db="EMBL/GenBank/DDBJ databases">
        <title>Planctomycetes of the genus Singulisphaera possess chitinolytic capabilities.</title>
        <authorList>
            <person name="Ivanova A."/>
        </authorList>
    </citation>
    <scope>NUCLEOTIDE SEQUENCE</scope>
    <source>
        <strain evidence="4">Ch08T</strain>
    </source>
</reference>
<gene>
    <name evidence="4" type="ORF">V5E97_07525</name>
</gene>
<dbReference type="Pfam" id="PF13193">
    <property type="entry name" value="AMP-binding_C"/>
    <property type="match status" value="1"/>
</dbReference>
<accession>A0AAU7CLF5</accession>
<dbReference type="PANTHER" id="PTHR45527">
    <property type="entry name" value="NONRIBOSOMAL PEPTIDE SYNTHETASE"/>
    <property type="match status" value="1"/>
</dbReference>